<dbReference type="SUPFAM" id="SSF81383">
    <property type="entry name" value="F-box domain"/>
    <property type="match status" value="1"/>
</dbReference>
<sequence length="455" mass="52050">MASFSLLNHCFSVNRRVPNSLCQAKERFLIQKKEEQGSKIGFRCLVFRICLSVMESEEWESYPSAFIEGKDLKKDLNSEYHTDQDKGALVSLDTILPDDLLEKILSFLSIVGIIRSGSVCKRWNDAVQRYKHTKMVPQKPWYFMFTCGEEAVAGYSYDPSLKKWYNFNFPCIEKSNWSISFSYGLVCLMDSENKSRVFVCNPITKHRRKLPYAPGGNSPDYSALAISVDKECHNYTIVVAKCGQVPEEHHLWNISIHIYFSESDEWFDPFNETLVGWRGCDDCVICDGVLYYLLYSSGYVGHIASRHCLAMYDLSTRPGHFSLMNTAIPAPCTLTCGRLMNLRDRVILVGGIGKQDRPGVIKGIGIWELRDKKEWCEVARMPQKFFQGFGELDEVFASSGCDDLIYIQSYGSPALLTFDVSQKLWKWTVRSPVSKRFPLQLFTGFCFEPRLEIAS</sequence>
<dbReference type="Proteomes" id="UP000515123">
    <property type="component" value="Linkage group 5"/>
</dbReference>
<protein>
    <submittedName>
        <fullName evidence="4">F-box/kelch-repeat protein At3g61590-like isoform X1</fullName>
    </submittedName>
</protein>
<dbReference type="FunFam" id="1.20.1280.50:FF:000030">
    <property type="entry name" value="F-box/kelch-repeat protein At3g61590"/>
    <property type="match status" value="1"/>
</dbReference>
<reference evidence="4" key="2">
    <citation type="submission" date="2025-08" db="UniProtKB">
        <authorList>
            <consortium name="RefSeq"/>
        </authorList>
    </citation>
    <scope>IDENTIFICATION</scope>
    <source>
        <tissue evidence="4">Leaf</tissue>
    </source>
</reference>
<evidence type="ECO:0000313" key="3">
    <source>
        <dbReference type="Proteomes" id="UP000515123"/>
    </source>
</evidence>
<dbReference type="CDD" id="cd09917">
    <property type="entry name" value="F-box_SF"/>
    <property type="match status" value="1"/>
</dbReference>
<dbReference type="PANTHER" id="PTHR10706:SF144">
    <property type="entry name" value="OS02G0260200 PROTEIN"/>
    <property type="match status" value="1"/>
</dbReference>
<dbReference type="InterPro" id="IPR036047">
    <property type="entry name" value="F-box-like_dom_sf"/>
</dbReference>
<dbReference type="AlphaFoldDB" id="A0A6P5EV91"/>
<evidence type="ECO:0000259" key="2">
    <source>
        <dbReference type="PROSITE" id="PS50181"/>
    </source>
</evidence>
<dbReference type="InterPro" id="IPR011043">
    <property type="entry name" value="Gal_Oxase/kelch_b-propeller"/>
</dbReference>
<reference evidence="3" key="1">
    <citation type="journal article" date="2015" name="Nat. Genet.">
        <title>The pineapple genome and the evolution of CAM photosynthesis.</title>
        <authorList>
            <person name="Ming R."/>
            <person name="VanBuren R."/>
            <person name="Wai C.M."/>
            <person name="Tang H."/>
            <person name="Schatz M.C."/>
            <person name="Bowers J.E."/>
            <person name="Lyons E."/>
            <person name="Wang M.L."/>
            <person name="Chen J."/>
            <person name="Biggers E."/>
            <person name="Zhang J."/>
            <person name="Huang L."/>
            <person name="Zhang L."/>
            <person name="Miao W."/>
            <person name="Zhang J."/>
            <person name="Ye Z."/>
            <person name="Miao C."/>
            <person name="Lin Z."/>
            <person name="Wang H."/>
            <person name="Zhou H."/>
            <person name="Yim W.C."/>
            <person name="Priest H.D."/>
            <person name="Zheng C."/>
            <person name="Woodhouse M."/>
            <person name="Edger P.P."/>
            <person name="Guyot R."/>
            <person name="Guo H.B."/>
            <person name="Guo H."/>
            <person name="Zheng G."/>
            <person name="Singh R."/>
            <person name="Sharma A."/>
            <person name="Min X."/>
            <person name="Zheng Y."/>
            <person name="Lee H."/>
            <person name="Gurtowski J."/>
            <person name="Sedlazeck F.J."/>
            <person name="Harkess A."/>
            <person name="McKain M.R."/>
            <person name="Liao Z."/>
            <person name="Fang J."/>
            <person name="Liu J."/>
            <person name="Zhang X."/>
            <person name="Zhang Q."/>
            <person name="Hu W."/>
            <person name="Qin Y."/>
            <person name="Wang K."/>
            <person name="Chen L.Y."/>
            <person name="Shirley N."/>
            <person name="Lin Y.R."/>
            <person name="Liu L.Y."/>
            <person name="Hernandez A.G."/>
            <person name="Wright C.L."/>
            <person name="Bulone V."/>
            <person name="Tuskan G.A."/>
            <person name="Heath K."/>
            <person name="Zee F."/>
            <person name="Moore P.H."/>
            <person name="Sunkar R."/>
            <person name="Leebens-Mack J.H."/>
            <person name="Mockler T."/>
            <person name="Bennetzen J.L."/>
            <person name="Freeling M."/>
            <person name="Sankoff D."/>
            <person name="Paterson A.H."/>
            <person name="Zhu X."/>
            <person name="Yang X."/>
            <person name="Smith J.A."/>
            <person name="Cushman J.C."/>
            <person name="Paull R.E."/>
            <person name="Yu Q."/>
        </authorList>
    </citation>
    <scope>NUCLEOTIDE SEQUENCE [LARGE SCALE GENOMIC DNA]</scope>
    <source>
        <strain evidence="3">cv. F153</strain>
    </source>
</reference>
<name>A0A6P5EV91_ANACO</name>
<organism evidence="3 4">
    <name type="scientific">Ananas comosus</name>
    <name type="common">Pineapple</name>
    <name type="synonym">Ananas ananas</name>
    <dbReference type="NCBI Taxonomy" id="4615"/>
    <lineage>
        <taxon>Eukaryota</taxon>
        <taxon>Viridiplantae</taxon>
        <taxon>Streptophyta</taxon>
        <taxon>Embryophyta</taxon>
        <taxon>Tracheophyta</taxon>
        <taxon>Spermatophyta</taxon>
        <taxon>Magnoliopsida</taxon>
        <taxon>Liliopsida</taxon>
        <taxon>Poales</taxon>
        <taxon>Bromeliaceae</taxon>
        <taxon>Bromelioideae</taxon>
        <taxon>Ananas</taxon>
    </lineage>
</organism>
<dbReference type="InterPro" id="IPR001810">
    <property type="entry name" value="F-box_dom"/>
</dbReference>
<keyword evidence="3" id="KW-1185">Reference proteome</keyword>
<evidence type="ECO:0000313" key="4">
    <source>
        <dbReference type="RefSeq" id="XP_020087706.1"/>
    </source>
</evidence>
<dbReference type="Pfam" id="PF00646">
    <property type="entry name" value="F-box"/>
    <property type="match status" value="1"/>
</dbReference>
<dbReference type="Pfam" id="PF03478">
    <property type="entry name" value="Beta-prop_KIB1-4"/>
    <property type="match status" value="1"/>
</dbReference>
<accession>A0A6P5EV91</accession>
<dbReference type="Gene3D" id="1.20.1280.50">
    <property type="match status" value="1"/>
</dbReference>
<gene>
    <name evidence="4" type="primary">LOC109709795</name>
</gene>
<feature type="domain" description="F-box" evidence="2">
    <location>
        <begin position="90"/>
        <end position="136"/>
    </location>
</feature>
<keyword evidence="1" id="KW-0833">Ubl conjugation pathway</keyword>
<dbReference type="OrthoDB" id="3219396at2759"/>
<dbReference type="RefSeq" id="XP_020087706.1">
    <property type="nucleotide sequence ID" value="XM_020232117.1"/>
</dbReference>
<dbReference type="PANTHER" id="PTHR10706">
    <property type="entry name" value="F-BOX FAMILY PROTEIN"/>
    <property type="match status" value="1"/>
</dbReference>
<dbReference type="GeneID" id="109709795"/>
<dbReference type="InterPro" id="IPR045048">
    <property type="entry name" value="FBXO31/39"/>
</dbReference>
<proteinExistence type="predicted"/>
<evidence type="ECO:0000256" key="1">
    <source>
        <dbReference type="ARBA" id="ARBA00022786"/>
    </source>
</evidence>
<dbReference type="SMART" id="SM00256">
    <property type="entry name" value="FBOX"/>
    <property type="match status" value="1"/>
</dbReference>
<dbReference type="PROSITE" id="PS50181">
    <property type="entry name" value="FBOX"/>
    <property type="match status" value="1"/>
</dbReference>
<dbReference type="SUPFAM" id="SSF50965">
    <property type="entry name" value="Galactose oxidase, central domain"/>
    <property type="match status" value="1"/>
</dbReference>
<dbReference type="InterPro" id="IPR005174">
    <property type="entry name" value="KIB1-4_b-propeller"/>
</dbReference>